<sequence>MAWFRSTPVADESVFTTSSHVYSYTMHLKADADEVWAGLTADRPLAWCGPISVHYTSARPFGVGTTREVRALGITLRERFFIWDENQRRHAFTVEQANVPGLGTLAEDYQVDPVDGGSRFLWRFALNGAPRLSAGMRIIAPVQRKVVFDRLIRDTERHFGTLRATEAA</sequence>
<dbReference type="Gene3D" id="3.30.530.20">
    <property type="match status" value="1"/>
</dbReference>
<proteinExistence type="predicted"/>
<evidence type="ECO:0000313" key="1">
    <source>
        <dbReference type="EMBL" id="ALG11939.1"/>
    </source>
</evidence>
<name>A0A0N9IA55_9PSEU</name>
<evidence type="ECO:0008006" key="3">
    <source>
        <dbReference type="Google" id="ProtNLM"/>
    </source>
</evidence>
<dbReference type="CDD" id="cd07821">
    <property type="entry name" value="PYR_PYL_RCAR_like"/>
    <property type="match status" value="1"/>
</dbReference>
<dbReference type="KEGG" id="kphy:AOZ06_38255"/>
<dbReference type="Pfam" id="PF10604">
    <property type="entry name" value="Polyketide_cyc2"/>
    <property type="match status" value="1"/>
</dbReference>
<dbReference type="RefSeq" id="WP_054293835.1">
    <property type="nucleotide sequence ID" value="NZ_CP012752.1"/>
</dbReference>
<dbReference type="OrthoDB" id="581838at2"/>
<evidence type="ECO:0000313" key="2">
    <source>
        <dbReference type="Proteomes" id="UP000063699"/>
    </source>
</evidence>
<dbReference type="SUPFAM" id="SSF55961">
    <property type="entry name" value="Bet v1-like"/>
    <property type="match status" value="1"/>
</dbReference>
<gene>
    <name evidence="1" type="ORF">AOZ06_38255</name>
</gene>
<dbReference type="Proteomes" id="UP000063699">
    <property type="component" value="Chromosome"/>
</dbReference>
<organism evidence="1 2">
    <name type="scientific">Kibdelosporangium phytohabitans</name>
    <dbReference type="NCBI Taxonomy" id="860235"/>
    <lineage>
        <taxon>Bacteria</taxon>
        <taxon>Bacillati</taxon>
        <taxon>Actinomycetota</taxon>
        <taxon>Actinomycetes</taxon>
        <taxon>Pseudonocardiales</taxon>
        <taxon>Pseudonocardiaceae</taxon>
        <taxon>Kibdelosporangium</taxon>
    </lineage>
</organism>
<dbReference type="STRING" id="860235.AOZ06_38255"/>
<dbReference type="AlphaFoldDB" id="A0A0N9IA55"/>
<dbReference type="EMBL" id="CP012752">
    <property type="protein sequence ID" value="ALG11939.1"/>
    <property type="molecule type" value="Genomic_DNA"/>
</dbReference>
<accession>A0A0N9IA55</accession>
<keyword evidence="2" id="KW-1185">Reference proteome</keyword>
<protein>
    <recommendedName>
        <fullName evidence="3">Polyketide cyclase</fullName>
    </recommendedName>
</protein>
<dbReference type="InterPro" id="IPR023393">
    <property type="entry name" value="START-like_dom_sf"/>
</dbReference>
<reference evidence="1 2" key="1">
    <citation type="submission" date="2015-07" db="EMBL/GenBank/DDBJ databases">
        <title>Genome sequencing of Kibdelosporangium phytohabitans.</title>
        <authorList>
            <person name="Qin S."/>
            <person name="Xing K."/>
        </authorList>
    </citation>
    <scope>NUCLEOTIDE SEQUENCE [LARGE SCALE GENOMIC DNA]</scope>
    <source>
        <strain evidence="1 2">KLBMP1111</strain>
    </source>
</reference>
<dbReference type="InterPro" id="IPR019587">
    <property type="entry name" value="Polyketide_cyclase/dehydratase"/>
</dbReference>